<reference evidence="7" key="1">
    <citation type="submission" date="2021-01" db="EMBL/GenBank/DDBJ databases">
        <title>Whole genome shotgun sequence of Actinoplanes tereljensis NBRC 105297.</title>
        <authorList>
            <person name="Komaki H."/>
            <person name="Tamura T."/>
        </authorList>
    </citation>
    <scope>NUCLEOTIDE SEQUENCE</scope>
    <source>
        <strain evidence="7">NBRC 105297</strain>
    </source>
</reference>
<name>A0A919TR47_9ACTN</name>
<evidence type="ECO:0000256" key="3">
    <source>
        <dbReference type="ARBA" id="ARBA00023008"/>
    </source>
</evidence>
<dbReference type="Gene3D" id="2.60.40.420">
    <property type="entry name" value="Cupredoxins - blue copper proteins"/>
    <property type="match status" value="3"/>
</dbReference>
<keyword evidence="2" id="KW-0560">Oxidoreductase</keyword>
<dbReference type="EMBL" id="BOMY01000002">
    <property type="protein sequence ID" value="GIF17752.1"/>
    <property type="molecule type" value="Genomic_DNA"/>
</dbReference>
<dbReference type="PANTHER" id="PTHR11709:SF394">
    <property type="entry name" value="FI03373P-RELATED"/>
    <property type="match status" value="1"/>
</dbReference>
<protein>
    <submittedName>
        <fullName evidence="7">Copper oxidase</fullName>
    </submittedName>
</protein>
<dbReference type="InterPro" id="IPR008972">
    <property type="entry name" value="Cupredoxin"/>
</dbReference>
<keyword evidence="4" id="KW-0812">Transmembrane</keyword>
<keyword evidence="1" id="KW-0479">Metal-binding</keyword>
<sequence length="473" mass="49524">MRKSFKIAIALGATVAILGPLGYFWQRSLVPGTYDMATMGYADFGGGPAAGHSHGTGGLSVDTLTGPASAKPDVTVTLAAHQESNGRYTLNGTSPGPEIRAVKGQLVQVTLVNDNVTEGVTLHWHGVDVPNGEDGVAGVTQDAVRPGASFVYRFTVQDAGTYWYHSHQVGHEQVRQGLFGALIVTEPVFAEGIDQVVQVHTFDGRRTINGAAGEAALAARPSQVVRARVINTDAGPLRAWVSGAPYRVAAIDGRSVNGPTDITGKSVIVTAGGRVDLTFEMPASGAARVDVGAGAALVAGGAAAGTEPADDVDLLSYGTPAALGFDPARATRNFDYRIGRRAGFLDGKPGLWWSINGHLFPDVPMFMVATGDIVRMTISNTSGEVHPMHLHGHHAVVLSRNGVAATGSPWWFDSLDVGDGETYEIAFVADNPGIWVDHCHNLQHAVDGLLAHLAYTDVTTPFRVGGDAGNSPE</sequence>
<evidence type="ECO:0000313" key="7">
    <source>
        <dbReference type="EMBL" id="GIF17752.1"/>
    </source>
</evidence>
<keyword evidence="4" id="KW-0472">Membrane</keyword>
<comment type="caution">
    <text evidence="7">The sequence shown here is derived from an EMBL/GenBank/DDBJ whole genome shotgun (WGS) entry which is preliminary data.</text>
</comment>
<evidence type="ECO:0000256" key="4">
    <source>
        <dbReference type="SAM" id="Phobius"/>
    </source>
</evidence>
<evidence type="ECO:0000256" key="1">
    <source>
        <dbReference type="ARBA" id="ARBA00022723"/>
    </source>
</evidence>
<keyword evidence="4" id="KW-1133">Transmembrane helix</keyword>
<dbReference type="GO" id="GO:0005507">
    <property type="term" value="F:copper ion binding"/>
    <property type="evidence" value="ECO:0007669"/>
    <property type="project" value="InterPro"/>
</dbReference>
<keyword evidence="8" id="KW-1185">Reference proteome</keyword>
<dbReference type="InterPro" id="IPR011706">
    <property type="entry name" value="Cu-oxidase_C"/>
</dbReference>
<dbReference type="Proteomes" id="UP000623608">
    <property type="component" value="Unassembled WGS sequence"/>
</dbReference>
<dbReference type="InterPro" id="IPR002355">
    <property type="entry name" value="Cu_oxidase_Cu_BS"/>
</dbReference>
<evidence type="ECO:0000256" key="2">
    <source>
        <dbReference type="ARBA" id="ARBA00023002"/>
    </source>
</evidence>
<evidence type="ECO:0000259" key="5">
    <source>
        <dbReference type="Pfam" id="PF07731"/>
    </source>
</evidence>
<dbReference type="PROSITE" id="PS00080">
    <property type="entry name" value="MULTICOPPER_OXIDASE2"/>
    <property type="match status" value="1"/>
</dbReference>
<feature type="transmembrane region" description="Helical" evidence="4">
    <location>
        <begin position="7"/>
        <end position="25"/>
    </location>
</feature>
<feature type="domain" description="Plastocyanin-like" evidence="6">
    <location>
        <begin position="85"/>
        <end position="186"/>
    </location>
</feature>
<evidence type="ECO:0000313" key="8">
    <source>
        <dbReference type="Proteomes" id="UP000623608"/>
    </source>
</evidence>
<proteinExistence type="predicted"/>
<accession>A0A919TR47</accession>
<dbReference type="PANTHER" id="PTHR11709">
    <property type="entry name" value="MULTI-COPPER OXIDASE"/>
    <property type="match status" value="1"/>
</dbReference>
<dbReference type="InterPro" id="IPR011707">
    <property type="entry name" value="Cu-oxidase-like_N"/>
</dbReference>
<keyword evidence="3" id="KW-0186">Copper</keyword>
<dbReference type="SUPFAM" id="SSF49503">
    <property type="entry name" value="Cupredoxins"/>
    <property type="match status" value="3"/>
</dbReference>
<organism evidence="7 8">
    <name type="scientific">Paractinoplanes tereljensis</name>
    <dbReference type="NCBI Taxonomy" id="571912"/>
    <lineage>
        <taxon>Bacteria</taxon>
        <taxon>Bacillati</taxon>
        <taxon>Actinomycetota</taxon>
        <taxon>Actinomycetes</taxon>
        <taxon>Micromonosporales</taxon>
        <taxon>Micromonosporaceae</taxon>
        <taxon>Paractinoplanes</taxon>
    </lineage>
</organism>
<dbReference type="CDD" id="cd04202">
    <property type="entry name" value="CuRO_D2_2dMcoN_like"/>
    <property type="match status" value="1"/>
</dbReference>
<dbReference type="GO" id="GO:0016491">
    <property type="term" value="F:oxidoreductase activity"/>
    <property type="evidence" value="ECO:0007669"/>
    <property type="project" value="UniProtKB-KW"/>
</dbReference>
<dbReference type="InterPro" id="IPR045087">
    <property type="entry name" value="Cu-oxidase_fam"/>
</dbReference>
<evidence type="ECO:0000259" key="6">
    <source>
        <dbReference type="Pfam" id="PF07732"/>
    </source>
</evidence>
<dbReference type="RefSeq" id="WP_203798153.1">
    <property type="nucleotide sequence ID" value="NZ_BOMY01000002.1"/>
</dbReference>
<feature type="domain" description="Plastocyanin-like" evidence="5">
    <location>
        <begin position="353"/>
        <end position="454"/>
    </location>
</feature>
<gene>
    <name evidence="7" type="primary">cumA</name>
    <name evidence="7" type="ORF">Ate02nite_04820</name>
</gene>
<dbReference type="AlphaFoldDB" id="A0A919TR47"/>
<dbReference type="Pfam" id="PF07731">
    <property type="entry name" value="Cu-oxidase_2"/>
    <property type="match status" value="1"/>
</dbReference>
<dbReference type="Pfam" id="PF07732">
    <property type="entry name" value="Cu-oxidase_3"/>
    <property type="match status" value="1"/>
</dbReference>